<dbReference type="Gene3D" id="2.30.130.30">
    <property type="entry name" value="Hypothetical protein"/>
    <property type="match status" value="1"/>
</dbReference>
<reference evidence="3" key="1">
    <citation type="journal article" date="2019" name="Gigascience">
        <title>De novo genome assembly of the endangered Acer yangbiense, a plant species with extremely small populations endemic to Yunnan Province, China.</title>
        <authorList>
            <person name="Yang J."/>
            <person name="Wariss H.M."/>
            <person name="Tao L."/>
            <person name="Zhang R."/>
            <person name="Yun Q."/>
            <person name="Hollingsworth P."/>
            <person name="Dao Z."/>
            <person name="Luo G."/>
            <person name="Guo H."/>
            <person name="Ma Y."/>
            <person name="Sun W."/>
        </authorList>
    </citation>
    <scope>NUCLEOTIDE SEQUENCE [LARGE SCALE GENOMIC DNA]</scope>
    <source>
        <strain evidence="3">cv. Malutang</strain>
    </source>
</reference>
<dbReference type="OrthoDB" id="112749at2759"/>
<dbReference type="InterPro" id="IPR015947">
    <property type="entry name" value="PUA-like_sf"/>
</dbReference>
<gene>
    <name evidence="2" type="ORF">EZV62_001364</name>
</gene>
<dbReference type="AlphaFoldDB" id="A0A5C7IUB3"/>
<dbReference type="PANTHER" id="PTHR34204:SF3">
    <property type="entry name" value="ASCH DOMAIN-CONTAINING PROTEIN"/>
    <property type="match status" value="1"/>
</dbReference>
<comment type="caution">
    <text evidence="2">The sequence shown here is derived from an EMBL/GenBank/DDBJ whole genome shotgun (WGS) entry which is preliminary data.</text>
</comment>
<protein>
    <recommendedName>
        <fullName evidence="1">ASCH domain-containing protein</fullName>
    </recommendedName>
</protein>
<evidence type="ECO:0000313" key="3">
    <source>
        <dbReference type="Proteomes" id="UP000323000"/>
    </source>
</evidence>
<dbReference type="SUPFAM" id="SSF88697">
    <property type="entry name" value="PUA domain-like"/>
    <property type="match status" value="1"/>
</dbReference>
<dbReference type="InterPro" id="IPR007374">
    <property type="entry name" value="ASCH_domain"/>
</dbReference>
<evidence type="ECO:0000259" key="1">
    <source>
        <dbReference type="SMART" id="SM01022"/>
    </source>
</evidence>
<dbReference type="Proteomes" id="UP000323000">
    <property type="component" value="Chromosome 1"/>
</dbReference>
<dbReference type="SMART" id="SM01022">
    <property type="entry name" value="ASCH"/>
    <property type="match status" value="1"/>
</dbReference>
<accession>A0A5C7IUB3</accession>
<keyword evidence="3" id="KW-1185">Reference proteome</keyword>
<evidence type="ECO:0000313" key="2">
    <source>
        <dbReference type="EMBL" id="TXG72785.1"/>
    </source>
</evidence>
<feature type="domain" description="ASCH" evidence="1">
    <location>
        <begin position="131"/>
        <end position="230"/>
    </location>
</feature>
<proteinExistence type="predicted"/>
<organism evidence="2 3">
    <name type="scientific">Acer yangbiense</name>
    <dbReference type="NCBI Taxonomy" id="1000413"/>
    <lineage>
        <taxon>Eukaryota</taxon>
        <taxon>Viridiplantae</taxon>
        <taxon>Streptophyta</taxon>
        <taxon>Embryophyta</taxon>
        <taxon>Tracheophyta</taxon>
        <taxon>Spermatophyta</taxon>
        <taxon>Magnoliopsida</taxon>
        <taxon>eudicotyledons</taxon>
        <taxon>Gunneridae</taxon>
        <taxon>Pentapetalae</taxon>
        <taxon>rosids</taxon>
        <taxon>malvids</taxon>
        <taxon>Sapindales</taxon>
        <taxon>Sapindaceae</taxon>
        <taxon>Hippocastanoideae</taxon>
        <taxon>Acereae</taxon>
        <taxon>Acer</taxon>
    </lineage>
</organism>
<dbReference type="Pfam" id="PF04266">
    <property type="entry name" value="ASCH"/>
    <property type="match status" value="1"/>
</dbReference>
<dbReference type="EMBL" id="VAHF01000001">
    <property type="protein sequence ID" value="TXG72785.1"/>
    <property type="molecule type" value="Genomic_DNA"/>
</dbReference>
<dbReference type="PANTHER" id="PTHR34204">
    <property type="entry name" value="RNA-BINDING ASCH DOMAIN PROTEIN"/>
    <property type="match status" value="1"/>
</dbReference>
<name>A0A5C7IUB3_9ROSI</name>
<sequence>MNRLQNCMEELVKFTLLSHINQTLDFNIGLSLEFCSGLLKPEPDDDAVSRSAGVDFDYGSPEGVPLYPLYKRLASALYCSVNQRAFCKTCEVVGLINEDDFSKQREKEWSGLLLDKGSGLVNILEAVDFELHVQEHFFSLIKDGVKTVEGRCAVGDYNRIGSGATILLNKCMLLEVQYALFSEMLEAESLEKVLPGVQTIEEGVQIYRKFYVEEKERSNGVLAICVSKMPAQPYISLASILSNLGIELLGNSKPSRSCTYCWNNVKCAPPSKIISSLIIYVSIQAK</sequence>